<organism evidence="2 3">
    <name type="scientific">Erysiphe pulchra</name>
    <dbReference type="NCBI Taxonomy" id="225359"/>
    <lineage>
        <taxon>Eukaryota</taxon>
        <taxon>Fungi</taxon>
        <taxon>Dikarya</taxon>
        <taxon>Ascomycota</taxon>
        <taxon>Pezizomycotina</taxon>
        <taxon>Leotiomycetes</taxon>
        <taxon>Erysiphales</taxon>
        <taxon>Erysiphaceae</taxon>
        <taxon>Erysiphe</taxon>
    </lineage>
</organism>
<comment type="caution">
    <text evidence="2">The sequence shown here is derived from an EMBL/GenBank/DDBJ whole genome shotgun (WGS) entry which is preliminary data.</text>
</comment>
<feature type="transmembrane region" description="Helical" evidence="1">
    <location>
        <begin position="69"/>
        <end position="92"/>
    </location>
</feature>
<protein>
    <recommendedName>
        <fullName evidence="4">G-protein coupled receptors family 2 profile 2 domain-containing protein</fullName>
    </recommendedName>
</protein>
<dbReference type="InterPro" id="IPR053247">
    <property type="entry name" value="GPCR_GPR1/git3-like"/>
</dbReference>
<dbReference type="PANTHER" id="PTHR42058:SF1">
    <property type="entry name" value="G-PROTEIN COUPLED RECEPTORS FAMILY 2 PROFILE 2 DOMAIN-CONTAINING PROTEIN"/>
    <property type="match status" value="1"/>
</dbReference>
<dbReference type="AlphaFoldDB" id="A0A2S4Q2F8"/>
<evidence type="ECO:0000313" key="3">
    <source>
        <dbReference type="Proteomes" id="UP000237438"/>
    </source>
</evidence>
<accession>A0A2S4Q2F8</accession>
<name>A0A2S4Q2F8_9PEZI</name>
<feature type="transmembrane region" description="Helical" evidence="1">
    <location>
        <begin position="112"/>
        <end position="137"/>
    </location>
</feature>
<feature type="transmembrane region" description="Helical" evidence="1">
    <location>
        <begin position="186"/>
        <end position="206"/>
    </location>
</feature>
<keyword evidence="1" id="KW-0472">Membrane</keyword>
<proteinExistence type="predicted"/>
<reference evidence="2 3" key="1">
    <citation type="submission" date="2017-10" db="EMBL/GenBank/DDBJ databases">
        <title>Development of genomic resources for the powdery mildew, Erysiphe pulchra.</title>
        <authorList>
            <person name="Wadl P.A."/>
            <person name="Mack B.M."/>
            <person name="Moore G."/>
            <person name="Beltz S.B."/>
        </authorList>
    </citation>
    <scope>NUCLEOTIDE SEQUENCE [LARGE SCALE GENOMIC DNA]</scope>
    <source>
        <strain evidence="2">Cflorida</strain>
    </source>
</reference>
<feature type="transmembrane region" description="Helical" evidence="1">
    <location>
        <begin position="32"/>
        <end position="57"/>
    </location>
</feature>
<dbReference type="PANTHER" id="PTHR42058">
    <property type="entry name" value="G_PROTEIN_RECEP_F2_4 DOMAIN-CONTAINING PROTEIN"/>
    <property type="match status" value="1"/>
</dbReference>
<dbReference type="EMBL" id="PEDP01000001">
    <property type="protein sequence ID" value="POS88451.1"/>
    <property type="molecule type" value="Genomic_DNA"/>
</dbReference>
<evidence type="ECO:0000256" key="1">
    <source>
        <dbReference type="SAM" id="Phobius"/>
    </source>
</evidence>
<sequence length="395" mass="43755">MNIAFLIPLGAKPAQCHDTITPNDMRSSTICAVSGALVIAGGWFGVIWVFLITLYLHLQICWQLEVGEIFMSSAITAGCTIPLIGVAVALGLSGVSFRIGSTCHVNAEKSLISLWIPLLLIASLTLFMQLATFTYCLRVYLASLGDYLTMSPSSAGKSLGTKRNTLSPKKAYHRVHAVIQLQWRSILVVLVIVADVIFFAIVFVSLNQVEFALANGSERFTPWLNCLIETGGDNEKCFIDTNTPRVSEGTVVSVLVLLSVSNPSKCLPLGRYCYVVCLVFLNTDRHTIQLNGFWCLILLGRFSMLTGWRDLISGKNKTELEFVSADARAYKNPTDYEMLANMSDHGKPPELLATPSRAILYDSCEHHNLSYPTYLWNTSLVQLDDHQHHQNKYLV</sequence>
<evidence type="ECO:0008006" key="4">
    <source>
        <dbReference type="Google" id="ProtNLM"/>
    </source>
</evidence>
<gene>
    <name evidence="2" type="ORF">EPUL_000148</name>
</gene>
<dbReference type="STRING" id="225359.A0A2S4Q2F8"/>
<evidence type="ECO:0000313" key="2">
    <source>
        <dbReference type="EMBL" id="POS88451.1"/>
    </source>
</evidence>
<dbReference type="Proteomes" id="UP000237438">
    <property type="component" value="Unassembled WGS sequence"/>
</dbReference>
<keyword evidence="1" id="KW-0812">Transmembrane</keyword>
<dbReference type="OrthoDB" id="26203at2759"/>
<keyword evidence="1" id="KW-1133">Transmembrane helix</keyword>
<keyword evidence="3" id="KW-1185">Reference proteome</keyword>